<evidence type="ECO:0000256" key="1">
    <source>
        <dbReference type="SAM" id="SignalP"/>
    </source>
</evidence>
<feature type="signal peptide" evidence="1">
    <location>
        <begin position="1"/>
        <end position="19"/>
    </location>
</feature>
<evidence type="ECO:0000313" key="2">
    <source>
        <dbReference type="EMBL" id="HHJ64265.1"/>
    </source>
</evidence>
<keyword evidence="1" id="KW-0732">Signal</keyword>
<comment type="caution">
    <text evidence="2">The sequence shown here is derived from an EMBL/GenBank/DDBJ whole genome shotgun (WGS) entry which is preliminary data.</text>
</comment>
<name>A0A7C5L562_AQUAO</name>
<reference evidence="2" key="1">
    <citation type="journal article" date="2020" name="mSystems">
        <title>Genome- and Community-Level Interaction Insights into Carbon Utilization and Element Cycling Functions of Hydrothermarchaeota in Hydrothermal Sediment.</title>
        <authorList>
            <person name="Zhou Z."/>
            <person name="Liu Y."/>
            <person name="Xu W."/>
            <person name="Pan J."/>
            <person name="Luo Z.H."/>
            <person name="Li M."/>
        </authorList>
    </citation>
    <scope>NUCLEOTIDE SEQUENCE [LARGE SCALE GENOMIC DNA]</scope>
    <source>
        <strain evidence="2">HyVt-501</strain>
    </source>
</reference>
<organism evidence="2">
    <name type="scientific">Aquifex aeolicus</name>
    <dbReference type="NCBI Taxonomy" id="63363"/>
    <lineage>
        <taxon>Bacteria</taxon>
        <taxon>Pseudomonadati</taxon>
        <taxon>Aquificota</taxon>
        <taxon>Aquificia</taxon>
        <taxon>Aquificales</taxon>
        <taxon>Aquificaceae</taxon>
        <taxon>Aquifex</taxon>
    </lineage>
</organism>
<sequence length="134" mass="13943">MRKLIYTLGLIAAAGTAGAGEMLLVSDEELDSVYAQFGGAGDAVIDNTGSIDPSLIGDDSVIISLPEQMGLGGQVIVSENAQQNAFNPVNASNSAVSNVYNIFIIIESNWENVTVNIDNAVDTINSSNLMGGTY</sequence>
<dbReference type="AlphaFoldDB" id="A0A7C5L562"/>
<gene>
    <name evidence="2" type="ORF">ENJ61_05085</name>
</gene>
<feature type="chain" id="PRO_5028428826" evidence="1">
    <location>
        <begin position="20"/>
        <end position="134"/>
    </location>
</feature>
<accession>A0A7C5L562</accession>
<dbReference type="EMBL" id="DRNB01000181">
    <property type="protein sequence ID" value="HHJ64265.1"/>
    <property type="molecule type" value="Genomic_DNA"/>
</dbReference>
<dbReference type="Proteomes" id="UP000885792">
    <property type="component" value="Unassembled WGS sequence"/>
</dbReference>
<proteinExistence type="predicted"/>
<protein>
    <submittedName>
        <fullName evidence="2">Uncharacterized protein</fullName>
    </submittedName>
</protein>